<dbReference type="AlphaFoldDB" id="A0A562J9L0"/>
<keyword evidence="10" id="KW-0698">rRNA processing</keyword>
<feature type="binding site" evidence="13">
    <location>
        <position position="51"/>
    </location>
    <ligand>
        <name>Ca(2+)</name>
        <dbReference type="ChEBI" id="CHEBI:29108"/>
    </ligand>
</feature>
<dbReference type="PROSITE" id="PS01292">
    <property type="entry name" value="UPF0036"/>
    <property type="match status" value="1"/>
</dbReference>
<keyword evidence="7 13" id="KW-0862">Zinc</keyword>
<protein>
    <recommendedName>
        <fullName evidence="10">Ribonuclease J</fullName>
        <shortName evidence="10">RNase J</shortName>
        <ecNumber evidence="10">3.1.-.-</ecNumber>
    </recommendedName>
</protein>
<evidence type="ECO:0000313" key="15">
    <source>
        <dbReference type="EMBL" id="TWH79817.1"/>
    </source>
</evidence>
<dbReference type="InterPro" id="IPR004613">
    <property type="entry name" value="RNase_J"/>
</dbReference>
<keyword evidence="13" id="KW-0106">Calcium</keyword>
<feature type="domain" description="Metallo-beta-lactamase" evidence="14">
    <location>
        <begin position="21"/>
        <end position="219"/>
    </location>
</feature>
<feature type="binding site" evidence="13">
    <location>
        <position position="163"/>
    </location>
    <ligand>
        <name>Zn(2+)</name>
        <dbReference type="ChEBI" id="CHEBI:29105"/>
        <label>1</label>
        <note>catalytic</note>
    </ligand>
</feature>
<comment type="subunit">
    <text evidence="10">Homodimer, may be a subunit of the RNA degradosome.</text>
</comment>
<dbReference type="CDD" id="cd07714">
    <property type="entry name" value="RNaseJ_MBL-fold"/>
    <property type="match status" value="1"/>
</dbReference>
<organism evidence="15 16">
    <name type="scientific">Sedimentibacter saalensis</name>
    <dbReference type="NCBI Taxonomy" id="130788"/>
    <lineage>
        <taxon>Bacteria</taxon>
        <taxon>Bacillati</taxon>
        <taxon>Bacillota</taxon>
        <taxon>Tissierellia</taxon>
        <taxon>Sedimentibacter</taxon>
    </lineage>
</organism>
<evidence type="ECO:0000256" key="10">
    <source>
        <dbReference type="HAMAP-Rule" id="MF_01491"/>
    </source>
</evidence>
<feature type="active site" description="Proton acceptor" evidence="11">
    <location>
        <position position="368"/>
    </location>
</feature>
<reference evidence="15 16" key="1">
    <citation type="submission" date="2019-07" db="EMBL/GenBank/DDBJ databases">
        <title>Genomic Encyclopedia of Type Strains, Phase I: the one thousand microbial genomes (KMG-I) project.</title>
        <authorList>
            <person name="Kyrpides N."/>
        </authorList>
    </citation>
    <scope>NUCLEOTIDE SEQUENCE [LARGE SCALE GENOMIC DNA]</scope>
    <source>
        <strain evidence="15 16">DSM 13558</strain>
    </source>
</reference>
<keyword evidence="6 10" id="KW-0378">Hydrolase</keyword>
<dbReference type="InterPro" id="IPR036866">
    <property type="entry name" value="RibonucZ/Hydroxyglut_hydro"/>
</dbReference>
<evidence type="ECO:0000256" key="6">
    <source>
        <dbReference type="ARBA" id="ARBA00022801"/>
    </source>
</evidence>
<keyword evidence="16" id="KW-1185">Reference proteome</keyword>
<dbReference type="Pfam" id="PF17770">
    <property type="entry name" value="RNase_J_C"/>
    <property type="match status" value="1"/>
</dbReference>
<dbReference type="Pfam" id="PF07521">
    <property type="entry name" value="RMMBL"/>
    <property type="match status" value="1"/>
</dbReference>
<dbReference type="InterPro" id="IPR055132">
    <property type="entry name" value="RNase_J_b_CASP"/>
</dbReference>
<dbReference type="EMBL" id="VLKH01000005">
    <property type="protein sequence ID" value="TWH79817.1"/>
    <property type="molecule type" value="Genomic_DNA"/>
</dbReference>
<feature type="binding site" evidence="13">
    <location>
        <position position="443"/>
    </location>
    <ligand>
        <name>Ca(2+)</name>
        <dbReference type="ChEBI" id="CHEBI:29108"/>
    </ligand>
</feature>
<comment type="cofactor">
    <cofactor evidence="13">
        <name>Zn(2+)</name>
        <dbReference type="ChEBI" id="CHEBI:29105"/>
    </cofactor>
    <text evidence="13">Binds 2 Zn(2+) ions per subunit. It is not clear if Zn(2+) or Mg(2+) is physiologically important.</text>
</comment>
<dbReference type="SUPFAM" id="SSF56281">
    <property type="entry name" value="Metallo-hydrolase/oxidoreductase"/>
    <property type="match status" value="1"/>
</dbReference>
<evidence type="ECO:0000256" key="5">
    <source>
        <dbReference type="ARBA" id="ARBA00022759"/>
    </source>
</evidence>
<sequence>MATEKKHKLKVIPLGGLGEIGKNMTVIEYGTNIIVIDCGMSFPDDQMLGIDIVIPDITYLIKNKDKIKGIILTHGHEDHIGNIPYLLKKINVPIYGTKLTLGLVKNKILEHKIEDASLNVVEKGQTINLGCFKVKFIQTNHSIPDAVGFAIDTPIGMVVHTGDFKIDFTPIDDDVIDLGTFAELGRKGVLLAMSDSTNVERQGFSASERTVGEKFIESFKNCESRILVATFASNIHRVQQVINAAVIYGRKVAVSGRSMINNIDVAQELGYLDIPEDTLINVNDLKKYKDNEVVIITTGSQGEPMSALTRIANNDHKKIQIKQGDLVIISASAIPGNEKTVSRVINTLYEKGAIVYYDALTQVHVSGHARRDELKLMLSLLKPKFFIPVHGEYRHLVQHARLAEELGIPKENTLIGKNGDVIELTSKSITKNSTVTSGNILVDGLGVGDVGNIVLRDRKLLSENGLIIVVLSTEKGTGKVLAGPEIVSRGFIYVRENIDLIEDSKFVIRKALSKCQETNVKEWNNIKMAIKDALSSFIYDKIRRNPMILPIIIEVDNDKFDDDNLFEKLESEQFDFEEILH</sequence>
<feature type="binding site" evidence="12">
    <location>
        <begin position="232"/>
        <end position="234"/>
    </location>
    <ligand>
        <name>substrate</name>
    </ligand>
</feature>
<dbReference type="InterPro" id="IPR030854">
    <property type="entry name" value="RNase_J_bac"/>
</dbReference>
<evidence type="ECO:0000256" key="13">
    <source>
        <dbReference type="PIRSR" id="PIRSR004803-3"/>
    </source>
</evidence>
<evidence type="ECO:0000256" key="7">
    <source>
        <dbReference type="ARBA" id="ARBA00022833"/>
    </source>
</evidence>
<dbReference type="SMART" id="SM00849">
    <property type="entry name" value="Lactamase_B"/>
    <property type="match status" value="1"/>
</dbReference>
<dbReference type="EC" id="3.1.-.-" evidence="10"/>
<dbReference type="GO" id="GO:0004521">
    <property type="term" value="F:RNA endonuclease activity"/>
    <property type="evidence" value="ECO:0007669"/>
    <property type="project" value="UniProtKB-UniRule"/>
</dbReference>
<evidence type="ECO:0000313" key="16">
    <source>
        <dbReference type="Proteomes" id="UP000315343"/>
    </source>
</evidence>
<gene>
    <name evidence="10" type="primary">rnj</name>
    <name evidence="15" type="ORF">LY60_02136</name>
</gene>
<feature type="binding site" evidence="13">
    <location>
        <position position="390"/>
    </location>
    <ligand>
        <name>Zn(2+)</name>
        <dbReference type="ChEBI" id="CHEBI:29105"/>
        <label>2</label>
        <note>catalytic</note>
    </ligand>
</feature>
<dbReference type="PANTHER" id="PTHR43694:SF1">
    <property type="entry name" value="RIBONUCLEASE J"/>
    <property type="match status" value="1"/>
</dbReference>
<name>A0A562J9L0_9FIRM</name>
<dbReference type="FunFam" id="3.10.20.580:FF:000001">
    <property type="entry name" value="Ribonuclease J"/>
    <property type="match status" value="1"/>
</dbReference>
<dbReference type="RefSeq" id="WP_145083133.1">
    <property type="nucleotide sequence ID" value="NZ_DAMBUX010000001.1"/>
</dbReference>
<feature type="binding site" evidence="10 12">
    <location>
        <begin position="364"/>
        <end position="368"/>
    </location>
    <ligand>
        <name>substrate</name>
    </ligand>
</feature>
<evidence type="ECO:0000256" key="1">
    <source>
        <dbReference type="ARBA" id="ARBA00004496"/>
    </source>
</evidence>
<evidence type="ECO:0000256" key="3">
    <source>
        <dbReference type="ARBA" id="ARBA00022722"/>
    </source>
</evidence>
<proteinExistence type="inferred from homology"/>
<dbReference type="InterPro" id="IPR011108">
    <property type="entry name" value="RMMBL"/>
</dbReference>
<evidence type="ECO:0000256" key="11">
    <source>
        <dbReference type="PIRSR" id="PIRSR004803-1"/>
    </source>
</evidence>
<keyword evidence="2 10" id="KW-0963">Cytoplasm</keyword>
<dbReference type="PIRSF" id="PIRSF004803">
    <property type="entry name" value="RnjA"/>
    <property type="match status" value="1"/>
</dbReference>
<dbReference type="OrthoDB" id="9758375at2"/>
<feature type="binding site" evidence="13">
    <location>
        <position position="79"/>
    </location>
    <ligand>
        <name>Zn(2+)</name>
        <dbReference type="ChEBI" id="CHEBI:29105"/>
        <label>2</label>
        <note>catalytic</note>
    </ligand>
</feature>
<comment type="similarity">
    <text evidence="10">Belongs to the metallo-beta-lactamase superfamily. RNA-metabolizing metallo-beta-lactamase-like family. Bacterial RNase J subfamily.</text>
</comment>
<comment type="caution">
    <text evidence="15">The sequence shown here is derived from an EMBL/GenBank/DDBJ whole genome shotgun (WGS) entry which is preliminary data.</text>
</comment>
<dbReference type="Gene3D" id="3.10.20.580">
    <property type="match status" value="1"/>
</dbReference>
<dbReference type="Proteomes" id="UP000315343">
    <property type="component" value="Unassembled WGS sequence"/>
</dbReference>
<evidence type="ECO:0000259" key="14">
    <source>
        <dbReference type="SMART" id="SM00849"/>
    </source>
</evidence>
<evidence type="ECO:0000256" key="8">
    <source>
        <dbReference type="ARBA" id="ARBA00022839"/>
    </source>
</evidence>
<feature type="binding site" evidence="13">
    <location>
        <position position="74"/>
    </location>
    <ligand>
        <name>Zn(2+)</name>
        <dbReference type="ChEBI" id="CHEBI:29105"/>
        <label>1</label>
        <note>catalytic</note>
    </ligand>
</feature>
<dbReference type="Pfam" id="PF00753">
    <property type="entry name" value="Lactamase_B"/>
    <property type="match status" value="1"/>
</dbReference>
<dbReference type="GO" id="GO:0005737">
    <property type="term" value="C:cytoplasm"/>
    <property type="evidence" value="ECO:0007669"/>
    <property type="project" value="UniProtKB-SubCell"/>
</dbReference>
<comment type="subcellular location">
    <subcellularLocation>
        <location evidence="1 10">Cytoplasm</location>
    </subcellularLocation>
</comment>
<dbReference type="PANTHER" id="PTHR43694">
    <property type="entry name" value="RIBONUCLEASE J"/>
    <property type="match status" value="1"/>
</dbReference>
<dbReference type="GO" id="GO:0003723">
    <property type="term" value="F:RNA binding"/>
    <property type="evidence" value="ECO:0007669"/>
    <property type="project" value="UniProtKB-UniRule"/>
</dbReference>
<comment type="function">
    <text evidence="10">An RNase that has 5'-3' exonuclease and possibly endonuclease activity. Involved in maturation of rRNA and in some organisms also mRNA maturation and/or decay.</text>
</comment>
<feature type="binding site" evidence="13">
    <location>
        <position position="141"/>
    </location>
    <ligand>
        <name>Zn(2+)</name>
        <dbReference type="ChEBI" id="CHEBI:29105"/>
        <label>1</label>
        <note>catalytic</note>
    </ligand>
</feature>
<keyword evidence="8 10" id="KW-0269">Exonuclease</keyword>
<keyword evidence="4 13" id="KW-0479">Metal-binding</keyword>
<feature type="binding site" evidence="13">
    <location>
        <position position="49"/>
    </location>
    <ligand>
        <name>Ca(2+)</name>
        <dbReference type="ChEBI" id="CHEBI:29108"/>
    </ligand>
</feature>
<dbReference type="InterPro" id="IPR042173">
    <property type="entry name" value="RNase_J_2"/>
</dbReference>
<feature type="binding site" evidence="13">
    <location>
        <position position="78"/>
    </location>
    <ligand>
        <name>Zn(2+)</name>
        <dbReference type="ChEBI" id="CHEBI:29105"/>
        <label>2</label>
        <note>catalytic</note>
    </ligand>
</feature>
<dbReference type="GO" id="GO:0006364">
    <property type="term" value="P:rRNA processing"/>
    <property type="evidence" value="ECO:0007669"/>
    <property type="project" value="UniProtKB-UniRule"/>
</dbReference>
<evidence type="ECO:0000256" key="2">
    <source>
        <dbReference type="ARBA" id="ARBA00022490"/>
    </source>
</evidence>
<dbReference type="Gene3D" id="3.40.50.10710">
    <property type="entry name" value="Metallo-hydrolase/oxidoreductase"/>
    <property type="match status" value="1"/>
</dbReference>
<accession>A0A562J9L0</accession>
<keyword evidence="5 10" id="KW-0255">Endonuclease</keyword>
<dbReference type="GO" id="GO:0008270">
    <property type="term" value="F:zinc ion binding"/>
    <property type="evidence" value="ECO:0007669"/>
    <property type="project" value="InterPro"/>
</dbReference>
<evidence type="ECO:0000256" key="4">
    <source>
        <dbReference type="ARBA" id="ARBA00022723"/>
    </source>
</evidence>
<dbReference type="InterPro" id="IPR001279">
    <property type="entry name" value="Metallo-B-lactamas"/>
</dbReference>
<dbReference type="Pfam" id="PF22505">
    <property type="entry name" value="RNase_J_b_CASP"/>
    <property type="match status" value="1"/>
</dbReference>
<dbReference type="Gene3D" id="3.60.15.10">
    <property type="entry name" value="Ribonuclease Z/Hydroxyacylglutathione hydrolase-like"/>
    <property type="match status" value="1"/>
</dbReference>
<dbReference type="HAMAP" id="MF_01491">
    <property type="entry name" value="RNase_J_bact"/>
    <property type="match status" value="1"/>
</dbReference>
<feature type="active site" description="Proton donor" evidence="11">
    <location>
        <position position="195"/>
    </location>
</feature>
<dbReference type="InterPro" id="IPR041636">
    <property type="entry name" value="RNase_J_C"/>
</dbReference>
<keyword evidence="3 10" id="KW-0540">Nuclease</keyword>
<evidence type="ECO:0000256" key="9">
    <source>
        <dbReference type="ARBA" id="ARBA00022884"/>
    </source>
</evidence>
<dbReference type="GO" id="GO:0004534">
    <property type="term" value="F:5'-3' RNA exonuclease activity"/>
    <property type="evidence" value="ECO:0007669"/>
    <property type="project" value="UniProtKB-UniRule"/>
</dbReference>
<dbReference type="InterPro" id="IPR001587">
    <property type="entry name" value="RNase_J_CS"/>
</dbReference>
<evidence type="ECO:0000256" key="12">
    <source>
        <dbReference type="PIRSR" id="PIRSR004803-2"/>
    </source>
</evidence>
<feature type="binding site" evidence="13">
    <location>
        <position position="76"/>
    </location>
    <ligand>
        <name>Zn(2+)</name>
        <dbReference type="ChEBI" id="CHEBI:29105"/>
        <label>1</label>
        <note>catalytic</note>
    </ligand>
</feature>
<comment type="cofactor">
    <cofactor evidence="13">
        <name>Ca(2+)</name>
        <dbReference type="ChEBI" id="CHEBI:29108"/>
    </cofactor>
    <text evidence="13">Binds 1 Ca(2+) cation per subunit. Seen in 1 crystal structure, it is not clear if it is physiologically important.</text>
</comment>
<keyword evidence="9 10" id="KW-0694">RNA-binding</keyword>
<dbReference type="NCBIfam" id="TIGR00649">
    <property type="entry name" value="MG423"/>
    <property type="match status" value="1"/>
</dbReference>